<sequence>MKKYLFALIIIGSFSGFAQTNTTVNKSIVVGETAVSYTYKAKINPEFKQQILETITHKFGKSRQDKSDLVWNRNGSYEIVLANDEVRIHFGKSSDNQSIYTDIKALGNDLTEIINKPHYKNRAISTKSYVLNDRANSYSFRGVFTQNKRNLIKKSIENQFGEANSKKDNLVWNKNAKYNIDLKNGEVEISLEKSSDNEIDYKKITELEQELISILINYGPKNIAISNKTYVLNDNAIIYSFRGVFHERKNETIKNIIESKFGNAKTNNQNELIWYESGVFEINLTAGILKISYDKSNENEVVYNQLKTVVEEILAVINK</sequence>
<reference evidence="3" key="1">
    <citation type="submission" date="2016-10" db="EMBL/GenBank/DDBJ databases">
        <authorList>
            <person name="Varghese N."/>
            <person name="Submissions S."/>
        </authorList>
    </citation>
    <scope>NUCLEOTIDE SEQUENCE [LARGE SCALE GENOMIC DNA]</scope>
    <source>
        <strain evidence="3">XJ109</strain>
    </source>
</reference>
<dbReference type="AlphaFoldDB" id="A0A1I4TNS7"/>
<dbReference type="OrthoDB" id="1437216at2"/>
<keyword evidence="1" id="KW-0732">Signal</keyword>
<dbReference type="Proteomes" id="UP000199149">
    <property type="component" value="Unassembled WGS sequence"/>
</dbReference>
<keyword evidence="3" id="KW-1185">Reference proteome</keyword>
<name>A0A1I4TNS7_9FLAO</name>
<dbReference type="STRING" id="684065.SAMN05421738_102281"/>
<gene>
    <name evidence="2" type="ORF">SAMN05421738_102281</name>
</gene>
<dbReference type="RefSeq" id="WP_092906383.1">
    <property type="nucleotide sequence ID" value="NZ_FOUZ01000002.1"/>
</dbReference>
<evidence type="ECO:0000313" key="2">
    <source>
        <dbReference type="EMBL" id="SFM78230.1"/>
    </source>
</evidence>
<proteinExistence type="predicted"/>
<organism evidence="2 3">
    <name type="scientific">Algoriella xinjiangensis</name>
    <dbReference type="NCBI Taxonomy" id="684065"/>
    <lineage>
        <taxon>Bacteria</taxon>
        <taxon>Pseudomonadati</taxon>
        <taxon>Bacteroidota</taxon>
        <taxon>Flavobacteriia</taxon>
        <taxon>Flavobacteriales</taxon>
        <taxon>Weeksellaceae</taxon>
        <taxon>Algoriella</taxon>
    </lineage>
</organism>
<dbReference type="EMBL" id="FOUZ01000002">
    <property type="protein sequence ID" value="SFM78230.1"/>
    <property type="molecule type" value="Genomic_DNA"/>
</dbReference>
<accession>A0A1I4TNS7</accession>
<feature type="signal peptide" evidence="1">
    <location>
        <begin position="1"/>
        <end position="18"/>
    </location>
</feature>
<evidence type="ECO:0000256" key="1">
    <source>
        <dbReference type="SAM" id="SignalP"/>
    </source>
</evidence>
<evidence type="ECO:0000313" key="3">
    <source>
        <dbReference type="Proteomes" id="UP000199149"/>
    </source>
</evidence>
<protein>
    <submittedName>
        <fullName evidence="2">Uncharacterized protein</fullName>
    </submittedName>
</protein>
<feature type="chain" id="PRO_5011785200" evidence="1">
    <location>
        <begin position="19"/>
        <end position="319"/>
    </location>
</feature>